<name>A0ABQ8SVD8_PERAM</name>
<dbReference type="EMBL" id="JAJSOF020000019">
    <property type="protein sequence ID" value="KAJ4437809.1"/>
    <property type="molecule type" value="Genomic_DNA"/>
</dbReference>
<comment type="caution">
    <text evidence="1">The sequence shown here is derived from an EMBL/GenBank/DDBJ whole genome shotgun (WGS) entry which is preliminary data.</text>
</comment>
<sequence length="190" mass="22116">MCMVCPLFGDIYACKMYQLEKTNAYTIMQSFNDLCMKLWPGGGSTIRKVRLVLTDQARYMLSAFQQLKSVYFNLNHVTCIAHELRRVCDSIRENYSRENVFIAALKKIDVKASNRQVLCQEVTGLHLPQFCHNKSLEKEGMEEEQWKKLMSVRNNLDGFAKVIFELNLKNNRDVESFATLTEFPLRVLTR</sequence>
<keyword evidence="2" id="KW-1185">Reference proteome</keyword>
<proteinExistence type="predicted"/>
<evidence type="ECO:0000313" key="1">
    <source>
        <dbReference type="EMBL" id="KAJ4437809.1"/>
    </source>
</evidence>
<evidence type="ECO:0000313" key="2">
    <source>
        <dbReference type="Proteomes" id="UP001148838"/>
    </source>
</evidence>
<dbReference type="Proteomes" id="UP001148838">
    <property type="component" value="Unassembled WGS sequence"/>
</dbReference>
<protein>
    <recommendedName>
        <fullName evidence="3">DUF659 domain-containing protein</fullName>
    </recommendedName>
</protein>
<accession>A0ABQ8SVD8</accession>
<organism evidence="1 2">
    <name type="scientific">Periplaneta americana</name>
    <name type="common">American cockroach</name>
    <name type="synonym">Blatta americana</name>
    <dbReference type="NCBI Taxonomy" id="6978"/>
    <lineage>
        <taxon>Eukaryota</taxon>
        <taxon>Metazoa</taxon>
        <taxon>Ecdysozoa</taxon>
        <taxon>Arthropoda</taxon>
        <taxon>Hexapoda</taxon>
        <taxon>Insecta</taxon>
        <taxon>Pterygota</taxon>
        <taxon>Neoptera</taxon>
        <taxon>Polyneoptera</taxon>
        <taxon>Dictyoptera</taxon>
        <taxon>Blattodea</taxon>
        <taxon>Blattoidea</taxon>
        <taxon>Blattidae</taxon>
        <taxon>Blattinae</taxon>
        <taxon>Periplaneta</taxon>
    </lineage>
</organism>
<reference evidence="1 2" key="1">
    <citation type="journal article" date="2022" name="Allergy">
        <title>Genome assembly and annotation of Periplaneta americana reveal a comprehensive cockroach allergen profile.</title>
        <authorList>
            <person name="Wang L."/>
            <person name="Xiong Q."/>
            <person name="Saelim N."/>
            <person name="Wang L."/>
            <person name="Nong W."/>
            <person name="Wan A.T."/>
            <person name="Shi M."/>
            <person name="Liu X."/>
            <person name="Cao Q."/>
            <person name="Hui J.H.L."/>
            <person name="Sookrung N."/>
            <person name="Leung T.F."/>
            <person name="Tungtrongchitr A."/>
            <person name="Tsui S.K.W."/>
        </authorList>
    </citation>
    <scope>NUCLEOTIDE SEQUENCE [LARGE SCALE GENOMIC DNA]</scope>
    <source>
        <strain evidence="1">PWHHKU_190912</strain>
    </source>
</reference>
<gene>
    <name evidence="1" type="ORF">ANN_13747</name>
</gene>
<evidence type="ECO:0008006" key="3">
    <source>
        <dbReference type="Google" id="ProtNLM"/>
    </source>
</evidence>